<reference evidence="2" key="1">
    <citation type="journal article" date="2018" name="Int. J. Syst. Evol. Microbiol.">
        <title>Carboxylicivirga sediminis sp. nov., isolated from coastal sediment.</title>
        <authorList>
            <person name="Wang F.Q."/>
            <person name="Ren L.H."/>
            <person name="Zou R.J."/>
            <person name="Sun Y.Z."/>
            <person name="Liu X.J."/>
            <person name="Jiang F."/>
            <person name="Liu L.J."/>
        </authorList>
    </citation>
    <scope>NUCLEOTIDE SEQUENCE</scope>
    <source>
        <strain evidence="2">JR1</strain>
    </source>
</reference>
<dbReference type="AlphaFoldDB" id="A0A941IYF1"/>
<protein>
    <submittedName>
        <fullName evidence="2">Glycosyltransferase family 2 protein</fullName>
    </submittedName>
</protein>
<dbReference type="InterPro" id="IPR001173">
    <property type="entry name" value="Glyco_trans_2-like"/>
</dbReference>
<organism evidence="2 3">
    <name type="scientific">Carboxylicivirga sediminis</name>
    <dbReference type="NCBI Taxonomy" id="2006564"/>
    <lineage>
        <taxon>Bacteria</taxon>
        <taxon>Pseudomonadati</taxon>
        <taxon>Bacteroidota</taxon>
        <taxon>Bacteroidia</taxon>
        <taxon>Marinilabiliales</taxon>
        <taxon>Marinilabiliaceae</taxon>
        <taxon>Carboxylicivirga</taxon>
    </lineage>
</organism>
<dbReference type="PANTHER" id="PTHR22916:SF3">
    <property type="entry name" value="UDP-GLCNAC:BETAGAL BETA-1,3-N-ACETYLGLUCOSAMINYLTRANSFERASE-LIKE PROTEIN 1"/>
    <property type="match status" value="1"/>
</dbReference>
<dbReference type="Gene3D" id="3.90.550.10">
    <property type="entry name" value="Spore Coat Polysaccharide Biosynthesis Protein SpsA, Chain A"/>
    <property type="match status" value="1"/>
</dbReference>
<accession>A0A941IYF1</accession>
<comment type="caution">
    <text evidence="2">The sequence shown here is derived from an EMBL/GenBank/DDBJ whole genome shotgun (WGS) entry which is preliminary data.</text>
</comment>
<proteinExistence type="predicted"/>
<evidence type="ECO:0000259" key="1">
    <source>
        <dbReference type="Pfam" id="PF00535"/>
    </source>
</evidence>
<name>A0A941IYF1_9BACT</name>
<sequence length="296" mass="34263">MDTPLVSVLMTVYNREKFIAEAIESVLASSYQNWELIIVDDRSTDSSVEIARRYEKTDSRIKVFINEHNLGDYPNRNKAASYSKGKYLKYLDSDDLIYPHGLNLMVAAMERFPEAAIGMSNFQEDEQQQFPYSFSSGEAYYQHFLKRGLLYSGPTGAIYRASSFFELKGFDAQYSVATDMDFNLKCAKLGPVAIFQRDLFWWRPHGGQEINLRQHEYESFNDKINKIHLTGPDCPLSDKDRKEAYFNLKNIQARRAMSLLLRFNFAMALKKIKELSIPAKSLLICFLPTKLRIQLY</sequence>
<dbReference type="InterPro" id="IPR029044">
    <property type="entry name" value="Nucleotide-diphossugar_trans"/>
</dbReference>
<dbReference type="Proteomes" id="UP000679220">
    <property type="component" value="Unassembled WGS sequence"/>
</dbReference>
<keyword evidence="3" id="KW-1185">Reference proteome</keyword>
<reference evidence="2" key="2">
    <citation type="submission" date="2021-04" db="EMBL/GenBank/DDBJ databases">
        <authorList>
            <person name="Zhang T."/>
            <person name="Zhang Y."/>
            <person name="Lu D."/>
            <person name="Zuo D."/>
            <person name="Du Z."/>
        </authorList>
    </citation>
    <scope>NUCLEOTIDE SEQUENCE</scope>
    <source>
        <strain evidence="2">JR1</strain>
    </source>
</reference>
<feature type="domain" description="Glycosyltransferase 2-like" evidence="1">
    <location>
        <begin position="7"/>
        <end position="164"/>
    </location>
</feature>
<dbReference type="EMBL" id="JAGTAR010000012">
    <property type="protein sequence ID" value="MBR8535737.1"/>
    <property type="molecule type" value="Genomic_DNA"/>
</dbReference>
<dbReference type="Pfam" id="PF00535">
    <property type="entry name" value="Glycos_transf_2"/>
    <property type="match status" value="1"/>
</dbReference>
<dbReference type="SUPFAM" id="SSF53448">
    <property type="entry name" value="Nucleotide-diphospho-sugar transferases"/>
    <property type="match status" value="1"/>
</dbReference>
<dbReference type="PANTHER" id="PTHR22916">
    <property type="entry name" value="GLYCOSYLTRANSFERASE"/>
    <property type="match status" value="1"/>
</dbReference>
<dbReference type="RefSeq" id="WP_212189973.1">
    <property type="nucleotide sequence ID" value="NZ_JAGTAR010000012.1"/>
</dbReference>
<evidence type="ECO:0000313" key="2">
    <source>
        <dbReference type="EMBL" id="MBR8535737.1"/>
    </source>
</evidence>
<evidence type="ECO:0000313" key="3">
    <source>
        <dbReference type="Proteomes" id="UP000679220"/>
    </source>
</evidence>
<dbReference type="CDD" id="cd00761">
    <property type="entry name" value="Glyco_tranf_GTA_type"/>
    <property type="match status" value="1"/>
</dbReference>
<gene>
    <name evidence="2" type="ORF">KDU71_09235</name>
</gene>
<dbReference type="GO" id="GO:0016758">
    <property type="term" value="F:hexosyltransferase activity"/>
    <property type="evidence" value="ECO:0007669"/>
    <property type="project" value="UniProtKB-ARBA"/>
</dbReference>